<protein>
    <submittedName>
        <fullName evidence="2">Membrane protein</fullName>
    </submittedName>
</protein>
<keyword evidence="3" id="KW-1185">Reference proteome</keyword>
<feature type="transmembrane region" description="Helical" evidence="1">
    <location>
        <begin position="118"/>
        <end position="135"/>
    </location>
</feature>
<accession>A0A919GFJ0</accession>
<name>A0A919GFJ0_9ACTN</name>
<feature type="transmembrane region" description="Helical" evidence="1">
    <location>
        <begin position="55"/>
        <end position="78"/>
    </location>
</feature>
<dbReference type="EMBL" id="BNBO01000061">
    <property type="protein sequence ID" value="GHH82920.1"/>
    <property type="molecule type" value="Genomic_DNA"/>
</dbReference>
<dbReference type="PANTHER" id="PTHR37488:SF2">
    <property type="entry name" value="DUF1275 DOMAIN-CONTAINING PROTEIN"/>
    <property type="match status" value="1"/>
</dbReference>
<keyword evidence="1" id="KW-0472">Membrane</keyword>
<feature type="transmembrane region" description="Helical" evidence="1">
    <location>
        <begin position="209"/>
        <end position="230"/>
    </location>
</feature>
<organism evidence="2 3">
    <name type="scientific">Kitasatospora indigofera</name>
    <dbReference type="NCBI Taxonomy" id="67307"/>
    <lineage>
        <taxon>Bacteria</taxon>
        <taxon>Bacillati</taxon>
        <taxon>Actinomycetota</taxon>
        <taxon>Actinomycetes</taxon>
        <taxon>Kitasatosporales</taxon>
        <taxon>Streptomycetaceae</taxon>
        <taxon>Kitasatospora</taxon>
    </lineage>
</organism>
<sequence length="241" mass="24263">MTLRRSAALDAVLIVLTLTTGVIEAVSLLALGHVFTALMTGNMLFLAFGLAGGPGLSPTASAVSLGAFAVGNLTGALLETRVEARRHRWFVAGLVAEALLLGGAGLAAGGIGRLDEPLTGHLYLVIALTALAMGLRSVTSLRARVAELPTTLTTRALTSVISGLAPAVGHDPARGGGTGSAALRAAGVVAMFLGGLLGAWMLTAGHRPQLPLLVSAAVVLLCAVGFGLTARRRPPAEPRTG</sequence>
<proteinExistence type="predicted"/>
<dbReference type="Proteomes" id="UP000617734">
    <property type="component" value="Unassembled WGS sequence"/>
</dbReference>
<dbReference type="InterPro" id="IPR010699">
    <property type="entry name" value="DUF1275"/>
</dbReference>
<comment type="caution">
    <text evidence="2">The sequence shown here is derived from an EMBL/GenBank/DDBJ whole genome shotgun (WGS) entry which is preliminary data.</text>
</comment>
<feature type="transmembrane region" description="Helical" evidence="1">
    <location>
        <begin position="181"/>
        <end position="203"/>
    </location>
</feature>
<gene>
    <name evidence="2" type="ORF">GCM10018781_68940</name>
</gene>
<reference evidence="2" key="2">
    <citation type="submission" date="2020-09" db="EMBL/GenBank/DDBJ databases">
        <authorList>
            <person name="Sun Q."/>
            <person name="Ohkuma M."/>
        </authorList>
    </citation>
    <scope>NUCLEOTIDE SEQUENCE</scope>
    <source>
        <strain evidence="2">JCM 4646</strain>
    </source>
</reference>
<dbReference type="GeneID" id="95357156"/>
<evidence type="ECO:0000256" key="1">
    <source>
        <dbReference type="SAM" id="Phobius"/>
    </source>
</evidence>
<keyword evidence="1" id="KW-0812">Transmembrane</keyword>
<dbReference type="AlphaFoldDB" id="A0A919GFJ0"/>
<evidence type="ECO:0000313" key="3">
    <source>
        <dbReference type="Proteomes" id="UP000617734"/>
    </source>
</evidence>
<keyword evidence="1" id="KW-1133">Transmembrane helix</keyword>
<dbReference type="Pfam" id="PF06912">
    <property type="entry name" value="DUF1275"/>
    <property type="match status" value="1"/>
</dbReference>
<feature type="transmembrane region" description="Helical" evidence="1">
    <location>
        <begin position="12"/>
        <end position="35"/>
    </location>
</feature>
<dbReference type="PANTHER" id="PTHR37488">
    <property type="entry name" value="DUF1275 DOMAIN-CONTAINING PROTEIN"/>
    <property type="match status" value="1"/>
</dbReference>
<dbReference type="RefSeq" id="WP_229927977.1">
    <property type="nucleotide sequence ID" value="NZ_BNBO01000061.1"/>
</dbReference>
<feature type="transmembrane region" description="Helical" evidence="1">
    <location>
        <begin position="90"/>
        <end position="112"/>
    </location>
</feature>
<evidence type="ECO:0000313" key="2">
    <source>
        <dbReference type="EMBL" id="GHH82920.1"/>
    </source>
</evidence>
<reference evidence="2" key="1">
    <citation type="journal article" date="2014" name="Int. J. Syst. Evol. Microbiol.">
        <title>Complete genome sequence of Corynebacterium casei LMG S-19264T (=DSM 44701T), isolated from a smear-ripened cheese.</title>
        <authorList>
            <consortium name="US DOE Joint Genome Institute (JGI-PGF)"/>
            <person name="Walter F."/>
            <person name="Albersmeier A."/>
            <person name="Kalinowski J."/>
            <person name="Ruckert C."/>
        </authorList>
    </citation>
    <scope>NUCLEOTIDE SEQUENCE</scope>
    <source>
        <strain evidence="2">JCM 4646</strain>
    </source>
</reference>